<dbReference type="Pfam" id="PF26638">
    <property type="entry name" value="DUF8211"/>
    <property type="match status" value="1"/>
</dbReference>
<dbReference type="VEuPathDB" id="FungiDB:RhiirFUN_022909"/>
<feature type="compositionally biased region" description="Basic and acidic residues" evidence="1">
    <location>
        <begin position="251"/>
        <end position="262"/>
    </location>
</feature>
<evidence type="ECO:0000259" key="2">
    <source>
        <dbReference type="Pfam" id="PF26638"/>
    </source>
</evidence>
<dbReference type="Proteomes" id="UP000234323">
    <property type="component" value="Unassembled WGS sequence"/>
</dbReference>
<dbReference type="AlphaFoldDB" id="A0A2I1GFJ7"/>
<reference evidence="3 4" key="1">
    <citation type="submission" date="2015-10" db="EMBL/GenBank/DDBJ databases">
        <title>Genome analyses suggest a sexual origin of heterokaryosis in a supposedly ancient asexual fungus.</title>
        <authorList>
            <person name="Ropars J."/>
            <person name="Sedzielewska K."/>
            <person name="Noel J."/>
            <person name="Charron P."/>
            <person name="Farinelli L."/>
            <person name="Marton T."/>
            <person name="Kruger M."/>
            <person name="Pelin A."/>
            <person name="Brachmann A."/>
            <person name="Corradi N."/>
        </authorList>
    </citation>
    <scope>NUCLEOTIDE SEQUENCE [LARGE SCALE GENOMIC DNA]</scope>
    <source>
        <strain evidence="3 4">A4</strain>
    </source>
</reference>
<dbReference type="VEuPathDB" id="FungiDB:RhiirA1_542082"/>
<gene>
    <name evidence="3" type="ORF">RhiirA4_459938</name>
</gene>
<feature type="region of interest" description="Disordered" evidence="1">
    <location>
        <begin position="251"/>
        <end position="296"/>
    </location>
</feature>
<feature type="domain" description="DUF8211" evidence="2">
    <location>
        <begin position="103"/>
        <end position="208"/>
    </location>
</feature>
<evidence type="ECO:0000313" key="4">
    <source>
        <dbReference type="Proteomes" id="UP000234323"/>
    </source>
</evidence>
<accession>A0A2I1GFJ7</accession>
<sequence length="296" mass="35126">MILSPEQPPTYLLNGPHGRLGVSRCAYTRKELQVIPENERPPPDSVIRGQPERFVPEQILQHRIRKGQDQRGCVTHQRFIDLFQNIKSSTNNNKRFINNKKSHATLSLNRWKEGRTKHVYSNRLGVSYDTSYTTNDSKYYYLKHNRCMYRKRFDNFNTHGHQLKNNRKTLQVMRFERACRSVFNNRSRYGKKHSSITNLEDQLARARHFIDDLTPIPFEEGKTWHAKLGFMVPNELMPHVNDKPIYISKRQEKLKGKAHEPGSKGWWDGIRSRKKRHDQLQTEQDEHKKRIEKAKL</sequence>
<comment type="caution">
    <text evidence="3">The sequence shown here is derived from an EMBL/GenBank/DDBJ whole genome shotgun (WGS) entry which is preliminary data.</text>
</comment>
<dbReference type="EMBL" id="LLXI01000380">
    <property type="protein sequence ID" value="PKY45380.1"/>
    <property type="molecule type" value="Genomic_DNA"/>
</dbReference>
<proteinExistence type="predicted"/>
<dbReference type="VEuPathDB" id="FungiDB:FUN_004276"/>
<name>A0A2I1GFJ7_9GLOM</name>
<organism evidence="3 4">
    <name type="scientific">Rhizophagus irregularis</name>
    <dbReference type="NCBI Taxonomy" id="588596"/>
    <lineage>
        <taxon>Eukaryota</taxon>
        <taxon>Fungi</taxon>
        <taxon>Fungi incertae sedis</taxon>
        <taxon>Mucoromycota</taxon>
        <taxon>Glomeromycotina</taxon>
        <taxon>Glomeromycetes</taxon>
        <taxon>Glomerales</taxon>
        <taxon>Glomeraceae</taxon>
        <taxon>Rhizophagus</taxon>
    </lineage>
</organism>
<protein>
    <recommendedName>
        <fullName evidence="2">DUF8211 domain-containing protein</fullName>
    </recommendedName>
</protein>
<dbReference type="InterPro" id="IPR058524">
    <property type="entry name" value="DUF8211"/>
</dbReference>
<evidence type="ECO:0000256" key="1">
    <source>
        <dbReference type="SAM" id="MobiDB-lite"/>
    </source>
</evidence>
<feature type="compositionally biased region" description="Basic and acidic residues" evidence="1">
    <location>
        <begin position="278"/>
        <end position="296"/>
    </location>
</feature>
<evidence type="ECO:0000313" key="3">
    <source>
        <dbReference type="EMBL" id="PKY45380.1"/>
    </source>
</evidence>
<keyword evidence="4" id="KW-1185">Reference proteome</keyword>